<dbReference type="PANTHER" id="PTHR48012">
    <property type="entry name" value="STERILE20-LIKE KINASE, ISOFORM B-RELATED"/>
    <property type="match status" value="1"/>
</dbReference>
<feature type="region of interest" description="Disordered" evidence="13">
    <location>
        <begin position="424"/>
        <end position="553"/>
    </location>
</feature>
<dbReference type="PANTHER" id="PTHR48012:SF17">
    <property type="entry name" value="MITOGEN-ACTIVATED PROTEIN KINASE KINASE KINASE KINASE 3"/>
    <property type="match status" value="1"/>
</dbReference>
<dbReference type="Gene3D" id="1.10.510.10">
    <property type="entry name" value="Transferase(Phosphotransferase) domain 1"/>
    <property type="match status" value="1"/>
</dbReference>
<feature type="domain" description="Protein kinase" evidence="14">
    <location>
        <begin position="20"/>
        <end position="291"/>
    </location>
</feature>
<evidence type="ECO:0000256" key="1">
    <source>
        <dbReference type="ARBA" id="ARBA00001946"/>
    </source>
</evidence>
<keyword evidence="7 9" id="KW-0418">Kinase</keyword>
<keyword evidence="17" id="KW-1185">Reference proteome</keyword>
<comment type="catalytic activity">
    <reaction evidence="9">
        <text>L-threonyl-[protein] + ATP = O-phospho-L-threonyl-[protein] + ADP + H(+)</text>
        <dbReference type="Rhea" id="RHEA:46608"/>
        <dbReference type="Rhea" id="RHEA-COMP:11060"/>
        <dbReference type="Rhea" id="RHEA-COMP:11605"/>
        <dbReference type="ChEBI" id="CHEBI:15378"/>
        <dbReference type="ChEBI" id="CHEBI:30013"/>
        <dbReference type="ChEBI" id="CHEBI:30616"/>
        <dbReference type="ChEBI" id="CHEBI:61977"/>
        <dbReference type="ChEBI" id="CHEBI:456216"/>
        <dbReference type="EC" id="2.7.11.1"/>
    </reaction>
</comment>
<dbReference type="SMART" id="SM00036">
    <property type="entry name" value="CNH"/>
    <property type="match status" value="1"/>
</dbReference>
<evidence type="ECO:0000256" key="2">
    <source>
        <dbReference type="ARBA" id="ARBA00008874"/>
    </source>
</evidence>
<gene>
    <name evidence="16" type="ORF">JRQ81_005095</name>
</gene>
<evidence type="ECO:0000256" key="4">
    <source>
        <dbReference type="ARBA" id="ARBA00022553"/>
    </source>
</evidence>
<evidence type="ECO:0000256" key="7">
    <source>
        <dbReference type="ARBA" id="ARBA00022777"/>
    </source>
</evidence>
<evidence type="ECO:0000256" key="6">
    <source>
        <dbReference type="ARBA" id="ARBA00022741"/>
    </source>
</evidence>
<reference evidence="16" key="1">
    <citation type="journal article" date="2023" name="DNA Res.">
        <title>Chromosome-level genome assembly of Phrynocephalus forsythii using third-generation DNA sequencing and Hi-C analysis.</title>
        <authorList>
            <person name="Qi Y."/>
            <person name="Zhao W."/>
            <person name="Zhao Y."/>
            <person name="Niu C."/>
            <person name="Cao S."/>
            <person name="Zhang Y."/>
        </authorList>
    </citation>
    <scope>NUCLEOTIDE SEQUENCE</scope>
    <source>
        <tissue evidence="16">Muscle</tissue>
    </source>
</reference>
<evidence type="ECO:0000256" key="10">
    <source>
        <dbReference type="PIRSR" id="PIRSR038172-1"/>
    </source>
</evidence>
<organism evidence="16 17">
    <name type="scientific">Phrynocephalus forsythii</name>
    <dbReference type="NCBI Taxonomy" id="171643"/>
    <lineage>
        <taxon>Eukaryota</taxon>
        <taxon>Metazoa</taxon>
        <taxon>Chordata</taxon>
        <taxon>Craniata</taxon>
        <taxon>Vertebrata</taxon>
        <taxon>Euteleostomi</taxon>
        <taxon>Lepidosauria</taxon>
        <taxon>Squamata</taxon>
        <taxon>Bifurcata</taxon>
        <taxon>Unidentata</taxon>
        <taxon>Episquamata</taxon>
        <taxon>Toxicofera</taxon>
        <taxon>Iguania</taxon>
        <taxon>Acrodonta</taxon>
        <taxon>Agamidae</taxon>
        <taxon>Agaminae</taxon>
        <taxon>Phrynocephalus</taxon>
    </lineage>
</organism>
<dbReference type="EC" id="2.7.11.1" evidence="9"/>
<feature type="domain" description="CNH" evidence="15">
    <location>
        <begin position="573"/>
        <end position="884"/>
    </location>
</feature>
<sequence length="911" mass="103474">MSAGGGRVCDLSRRNPQEDFELIQRIGSGTYGDVYKARNVNTGELAAIKVIKLEPGEDFAVVQQEIIMMKDCKHPNIVAYFGSYLRYQLMVLFHSSENVLTAFKDNEGREKGVTGPLSEPQIAYVCRETLQGLYYLHSKGKMHRDIKKLWHLFIPISLIVSLNAFSRSFTADFGVAAQITATIAKRKSFIGTPYWMAPEVAAVERKGGYNQLCDLWAVGITAIELAERQPPMFDLHPMRALFLMTKSNFQPPKLKDKMKWSNSFHHFVKMALTKNPKKRPTAEKLLQHPFITQPLNRSLAIELLDKMNNPDHSIYHDFDDDDPEPLLVPHRIPSTSRNVREEKTRSEINFGQVKFDPPLRKETEPHHEFPDSNDFFDSSEEIYYTARSNLDLQLEYGQSPQGSYFLGANKSLLKSVEEELHQRGHVAHLEDEEEVDSDDSKHSTMKPKVPPPLPPKPKSICVPQEMHSSEDDNQGTIKRCPVSESPAKSHTQVPPRPPPPRLPPQKSLGNGLNSVQLNGDREGSPHQEANENRQTDLSRKEKKEALKPISNGLPPTPKVHMGACFSKVFNGCPLKIHCATSWISPDTRDQYLIFGAEEGIYTLNLNELHETSMEQLFPRRCTWLYVMNNCLLSISGKASQLYSHNLPGLFEYARQMQKLPVAIPAHKLPDKILPRKFAVSTKIPDTKWCQKCCVVRNPYTGHKYLCGALQSSIILLEWVEPMQKFMLIKHIDFPVPCPLRLFEMLVVPEQEFPLVCVGVTKGRDFNQVVKFETINPNSTSSWFTETDTTQTNVVHVTQLERDTILVCLDCSIKIVNLQGRLKSSRKLSSELTFDFHIESIVCLQDSVLAFWKHGMQGRSFRSNEITQEISDNTRIFRLLGSDRVVVLESRPTDNPTANSNLYILAGHENSY</sequence>
<dbReference type="GO" id="GO:0005524">
    <property type="term" value="F:ATP binding"/>
    <property type="evidence" value="ECO:0007669"/>
    <property type="project" value="UniProtKB-UniRule"/>
</dbReference>
<name>A0A9Q1B6I5_9SAUR</name>
<accession>A0A9Q1B6I5</accession>
<dbReference type="InterPro" id="IPR017441">
    <property type="entry name" value="Protein_kinase_ATP_BS"/>
</dbReference>
<dbReference type="InterPro" id="IPR001180">
    <property type="entry name" value="CNH_dom"/>
</dbReference>
<evidence type="ECO:0000256" key="12">
    <source>
        <dbReference type="PROSITE-ProRule" id="PRU10141"/>
    </source>
</evidence>
<evidence type="ECO:0000256" key="3">
    <source>
        <dbReference type="ARBA" id="ARBA00022527"/>
    </source>
</evidence>
<evidence type="ECO:0000259" key="14">
    <source>
        <dbReference type="PROSITE" id="PS50011"/>
    </source>
</evidence>
<dbReference type="GO" id="GO:0005737">
    <property type="term" value="C:cytoplasm"/>
    <property type="evidence" value="ECO:0007669"/>
    <property type="project" value="TreeGrafter"/>
</dbReference>
<feature type="active site" description="Proton acceptor" evidence="10">
    <location>
        <position position="145"/>
    </location>
</feature>
<comment type="cofactor">
    <cofactor evidence="1 9">
        <name>Mg(2+)</name>
        <dbReference type="ChEBI" id="CHEBI:18420"/>
    </cofactor>
</comment>
<keyword evidence="6 9" id="KW-0547">Nucleotide-binding</keyword>
<dbReference type="OrthoDB" id="8693905at2759"/>
<dbReference type="SUPFAM" id="SSF56112">
    <property type="entry name" value="Protein kinase-like (PK-like)"/>
    <property type="match status" value="1"/>
</dbReference>
<evidence type="ECO:0000313" key="17">
    <source>
        <dbReference type="Proteomes" id="UP001142489"/>
    </source>
</evidence>
<feature type="compositionally biased region" description="Pro residues" evidence="13">
    <location>
        <begin position="448"/>
        <end position="457"/>
    </location>
</feature>
<dbReference type="EMBL" id="JAPFRF010000002">
    <property type="protein sequence ID" value="KAJ7341230.1"/>
    <property type="molecule type" value="Genomic_DNA"/>
</dbReference>
<evidence type="ECO:0000256" key="9">
    <source>
        <dbReference type="PIRNR" id="PIRNR038172"/>
    </source>
</evidence>
<proteinExistence type="inferred from homology"/>
<evidence type="ECO:0000313" key="16">
    <source>
        <dbReference type="EMBL" id="KAJ7341230.1"/>
    </source>
</evidence>
<dbReference type="Proteomes" id="UP001142489">
    <property type="component" value="Unassembled WGS sequence"/>
</dbReference>
<dbReference type="InterPro" id="IPR021160">
    <property type="entry name" value="MAPKKKK"/>
</dbReference>
<feature type="compositionally biased region" description="Polar residues" evidence="13">
    <location>
        <begin position="507"/>
        <end position="517"/>
    </location>
</feature>
<dbReference type="CDD" id="cd06613">
    <property type="entry name" value="STKc_MAP4K3_like"/>
    <property type="match status" value="1"/>
</dbReference>
<dbReference type="Pfam" id="PF00780">
    <property type="entry name" value="CNH"/>
    <property type="match status" value="1"/>
</dbReference>
<keyword evidence="5 9" id="KW-0808">Transferase</keyword>
<keyword evidence="3 9" id="KW-0723">Serine/threonine-protein kinase</keyword>
<comment type="function">
    <text evidence="9">Serine/threonine kinase that plays a role in the response to environmental stress. Appears to act upstream of the JUN N-terminal pathway.</text>
</comment>
<dbReference type="AlphaFoldDB" id="A0A9Q1B6I5"/>
<dbReference type="PROSITE" id="PS00107">
    <property type="entry name" value="PROTEIN_KINASE_ATP"/>
    <property type="match status" value="1"/>
</dbReference>
<dbReference type="InterPro" id="IPR000719">
    <property type="entry name" value="Prot_kinase_dom"/>
</dbReference>
<feature type="compositionally biased region" description="Pro residues" evidence="13">
    <location>
        <begin position="494"/>
        <end position="503"/>
    </location>
</feature>
<dbReference type="PROSITE" id="PS50011">
    <property type="entry name" value="PROTEIN_KINASE_DOM"/>
    <property type="match status" value="1"/>
</dbReference>
<dbReference type="PIRSF" id="PIRSF038172">
    <property type="entry name" value="MAPKKKK"/>
    <property type="match status" value="1"/>
</dbReference>
<feature type="compositionally biased region" description="Basic and acidic residues" evidence="13">
    <location>
        <begin position="519"/>
        <end position="546"/>
    </location>
</feature>
<feature type="binding site" evidence="11">
    <location>
        <begin position="26"/>
        <end position="34"/>
    </location>
    <ligand>
        <name>ATP</name>
        <dbReference type="ChEBI" id="CHEBI:30616"/>
    </ligand>
</feature>
<protein>
    <recommendedName>
        <fullName evidence="9">Mitogen-activated protein kinase kinase kinase kinase</fullName>
        <ecNumber evidence="9">2.7.11.1</ecNumber>
    </recommendedName>
</protein>
<evidence type="ECO:0000256" key="8">
    <source>
        <dbReference type="ARBA" id="ARBA00022840"/>
    </source>
</evidence>
<dbReference type="InterPro" id="IPR011009">
    <property type="entry name" value="Kinase-like_dom_sf"/>
</dbReference>
<comment type="catalytic activity">
    <reaction evidence="9">
        <text>L-seryl-[protein] + ATP = O-phospho-L-seryl-[protein] + ADP + H(+)</text>
        <dbReference type="Rhea" id="RHEA:17989"/>
        <dbReference type="Rhea" id="RHEA-COMP:9863"/>
        <dbReference type="Rhea" id="RHEA-COMP:11604"/>
        <dbReference type="ChEBI" id="CHEBI:15378"/>
        <dbReference type="ChEBI" id="CHEBI:29999"/>
        <dbReference type="ChEBI" id="CHEBI:30616"/>
        <dbReference type="ChEBI" id="CHEBI:83421"/>
        <dbReference type="ChEBI" id="CHEBI:456216"/>
        <dbReference type="EC" id="2.7.11.1"/>
    </reaction>
</comment>
<evidence type="ECO:0000256" key="5">
    <source>
        <dbReference type="ARBA" id="ARBA00022679"/>
    </source>
</evidence>
<keyword evidence="8 9" id="KW-0067">ATP-binding</keyword>
<comment type="caution">
    <text evidence="16">The sequence shown here is derived from an EMBL/GenBank/DDBJ whole genome shotgun (WGS) entry which is preliminary data.</text>
</comment>
<dbReference type="FunFam" id="1.10.510.10:FF:000031">
    <property type="entry name" value="Mitogen-activated protein kinase kinase kinase kinase"/>
    <property type="match status" value="1"/>
</dbReference>
<comment type="similarity">
    <text evidence="2 9">Belongs to the protein kinase superfamily. STE Ser/Thr protein kinase family. STE20 subfamily.</text>
</comment>
<keyword evidence="4" id="KW-0597">Phosphoprotein</keyword>
<evidence type="ECO:0000256" key="13">
    <source>
        <dbReference type="SAM" id="MobiDB-lite"/>
    </source>
</evidence>
<feature type="binding site" evidence="11 12">
    <location>
        <position position="49"/>
    </location>
    <ligand>
        <name>ATP</name>
        <dbReference type="ChEBI" id="CHEBI:30616"/>
    </ligand>
</feature>
<evidence type="ECO:0000256" key="11">
    <source>
        <dbReference type="PIRSR" id="PIRSR038172-2"/>
    </source>
</evidence>
<evidence type="ECO:0000259" key="15">
    <source>
        <dbReference type="PROSITE" id="PS50219"/>
    </source>
</evidence>
<dbReference type="InterPro" id="IPR050629">
    <property type="entry name" value="STE20/SPS1-PAK"/>
</dbReference>
<dbReference type="Pfam" id="PF00069">
    <property type="entry name" value="Pkinase"/>
    <property type="match status" value="1"/>
</dbReference>
<dbReference type="PROSITE" id="PS50219">
    <property type="entry name" value="CNH"/>
    <property type="match status" value="1"/>
</dbReference>
<dbReference type="GO" id="GO:0008349">
    <property type="term" value="F:MAP kinase kinase kinase kinase activity"/>
    <property type="evidence" value="ECO:0007669"/>
    <property type="project" value="InterPro"/>
</dbReference>